<sequence>MRLTKADKLTLSKFGFYQNDLLTIEDLDYTFQYKGKSVSFVEVKRIASDPKQKSLGREALLVSLARSAFKGSVQFGIKKDIVVTSWNKEWLQ</sequence>
<dbReference type="AlphaFoldDB" id="A0A387BBU2"/>
<keyword evidence="2" id="KW-1185">Reference proteome</keyword>
<dbReference type="EMBL" id="CP032627">
    <property type="protein sequence ID" value="AYF99803.1"/>
    <property type="molecule type" value="Genomic_DNA"/>
</dbReference>
<accession>A0A387BBU2</accession>
<gene>
    <name evidence="1" type="ORF">D7I46_01110</name>
</gene>
<organism evidence="1 2">
    <name type="scientific">Lactococcus allomyrinae</name>
    <dbReference type="NCBI Taxonomy" id="2419773"/>
    <lineage>
        <taxon>Bacteria</taxon>
        <taxon>Bacillati</taxon>
        <taxon>Bacillota</taxon>
        <taxon>Bacilli</taxon>
        <taxon>Lactobacillales</taxon>
        <taxon>Streptococcaceae</taxon>
        <taxon>Lactococcus</taxon>
    </lineage>
</organism>
<name>A0A387BBU2_9LACT</name>
<dbReference type="KEGG" id="lact:D7I46_01110"/>
<protein>
    <submittedName>
        <fullName evidence="1">Uncharacterized protein</fullName>
    </submittedName>
</protein>
<evidence type="ECO:0000313" key="2">
    <source>
        <dbReference type="Proteomes" id="UP000269374"/>
    </source>
</evidence>
<dbReference type="RefSeq" id="WP_120771192.1">
    <property type="nucleotide sequence ID" value="NZ_CP032627.1"/>
</dbReference>
<proteinExistence type="predicted"/>
<reference evidence="1 2" key="1">
    <citation type="submission" date="2018-09" db="EMBL/GenBank/DDBJ databases">
        <title>Genome sequencing of strain 1JSPR-7.</title>
        <authorList>
            <person name="Heo J."/>
            <person name="Kim S.-J."/>
            <person name="Kwon S.-W."/>
        </authorList>
    </citation>
    <scope>NUCLEOTIDE SEQUENCE [LARGE SCALE GENOMIC DNA]</scope>
    <source>
        <strain evidence="1 2">1JSPR-7</strain>
    </source>
</reference>
<evidence type="ECO:0000313" key="1">
    <source>
        <dbReference type="EMBL" id="AYF99803.1"/>
    </source>
</evidence>
<dbReference type="Proteomes" id="UP000269374">
    <property type="component" value="Chromosome"/>
</dbReference>